<evidence type="ECO:0000256" key="4">
    <source>
        <dbReference type="ARBA" id="ARBA00023033"/>
    </source>
</evidence>
<dbReference type="GO" id="GO:0016705">
    <property type="term" value="F:oxidoreductase activity, acting on paired donors, with incorporation or reduction of molecular oxygen"/>
    <property type="evidence" value="ECO:0007669"/>
    <property type="project" value="InterPro"/>
</dbReference>
<dbReference type="InterPro" id="IPR011251">
    <property type="entry name" value="Luciferase-like_dom"/>
</dbReference>
<evidence type="ECO:0000256" key="3">
    <source>
        <dbReference type="ARBA" id="ARBA00023002"/>
    </source>
</evidence>
<evidence type="ECO:0000313" key="9">
    <source>
        <dbReference type="Proteomes" id="UP000184357"/>
    </source>
</evidence>
<gene>
    <name evidence="8" type="ORF">SAMN05443636_0992</name>
</gene>
<dbReference type="Proteomes" id="UP000184357">
    <property type="component" value="Unassembled WGS sequence"/>
</dbReference>
<evidence type="ECO:0000256" key="5">
    <source>
        <dbReference type="ARBA" id="ARBA00033748"/>
    </source>
</evidence>
<dbReference type="AlphaFoldDB" id="A0A1M5MG54"/>
<dbReference type="NCBIfam" id="TIGR03860">
    <property type="entry name" value="FMN_nitrolo"/>
    <property type="match status" value="1"/>
</dbReference>
<proteinExistence type="inferred from homology"/>
<dbReference type="PANTHER" id="PTHR30011">
    <property type="entry name" value="ALKANESULFONATE MONOOXYGENASE-RELATED"/>
    <property type="match status" value="1"/>
</dbReference>
<dbReference type="InterPro" id="IPR036661">
    <property type="entry name" value="Luciferase-like_sf"/>
</dbReference>
<name>A0A1M5MG54_9EURY</name>
<dbReference type="PANTHER" id="PTHR30011:SF16">
    <property type="entry name" value="C2H2 FINGER DOMAIN TRANSCRIPTION FACTOR (EUROFUNG)-RELATED"/>
    <property type="match status" value="1"/>
</dbReference>
<feature type="domain" description="Luciferase-like" evidence="7">
    <location>
        <begin position="23"/>
        <end position="389"/>
    </location>
</feature>
<accession>A0A1M5MG54</accession>
<protein>
    <submittedName>
        <fullName evidence="8">FMN-dependent oxidoreductase, nitrilotriacetate monooxygenase family</fullName>
    </submittedName>
</protein>
<dbReference type="EMBL" id="FQWV01000002">
    <property type="protein sequence ID" value="SHG75859.1"/>
    <property type="molecule type" value="Genomic_DNA"/>
</dbReference>
<dbReference type="OrthoDB" id="7684at2157"/>
<comment type="similarity">
    <text evidence="5">Belongs to the NtaA/SnaA/DszA monooxygenase family.</text>
</comment>
<evidence type="ECO:0000313" key="8">
    <source>
        <dbReference type="EMBL" id="SHG75859.1"/>
    </source>
</evidence>
<dbReference type="SUPFAM" id="SSF51679">
    <property type="entry name" value="Bacterial luciferase-like"/>
    <property type="match status" value="1"/>
</dbReference>
<dbReference type="RefSeq" id="WP_073307286.1">
    <property type="nucleotide sequence ID" value="NZ_FQWV01000002.1"/>
</dbReference>
<keyword evidence="4 8" id="KW-0503">Monooxygenase</keyword>
<evidence type="ECO:0000256" key="2">
    <source>
        <dbReference type="ARBA" id="ARBA00022643"/>
    </source>
</evidence>
<keyword evidence="2" id="KW-0288">FMN</keyword>
<dbReference type="GO" id="GO:0004497">
    <property type="term" value="F:monooxygenase activity"/>
    <property type="evidence" value="ECO:0007669"/>
    <property type="project" value="UniProtKB-KW"/>
</dbReference>
<dbReference type="Gene3D" id="3.20.20.30">
    <property type="entry name" value="Luciferase-like domain"/>
    <property type="match status" value="1"/>
</dbReference>
<feature type="region of interest" description="Disordered" evidence="6">
    <location>
        <begin position="434"/>
        <end position="453"/>
    </location>
</feature>
<evidence type="ECO:0000256" key="1">
    <source>
        <dbReference type="ARBA" id="ARBA00022630"/>
    </source>
</evidence>
<dbReference type="InterPro" id="IPR016215">
    <property type="entry name" value="NTA_MOA"/>
</dbReference>
<evidence type="ECO:0000256" key="6">
    <source>
        <dbReference type="SAM" id="MobiDB-lite"/>
    </source>
</evidence>
<dbReference type="PIRSF" id="PIRSF000337">
    <property type="entry name" value="NTA_MOA"/>
    <property type="match status" value="1"/>
</dbReference>
<dbReference type="STRING" id="43928.SAMN05443636_0992"/>
<dbReference type="CDD" id="cd01095">
    <property type="entry name" value="Nitrilotriacetate_monoxgenase"/>
    <property type="match status" value="1"/>
</dbReference>
<keyword evidence="3" id="KW-0560">Oxidoreductase</keyword>
<dbReference type="InterPro" id="IPR051260">
    <property type="entry name" value="Diverse_substr_monoxygenases"/>
</dbReference>
<keyword evidence="9" id="KW-1185">Reference proteome</keyword>
<dbReference type="Pfam" id="PF00296">
    <property type="entry name" value="Bac_luciferase"/>
    <property type="match status" value="1"/>
</dbReference>
<organism evidence="8 9">
    <name type="scientific">Halobaculum gomorrense</name>
    <dbReference type="NCBI Taxonomy" id="43928"/>
    <lineage>
        <taxon>Archaea</taxon>
        <taxon>Methanobacteriati</taxon>
        <taxon>Methanobacteriota</taxon>
        <taxon>Stenosarchaea group</taxon>
        <taxon>Halobacteria</taxon>
        <taxon>Halobacteriales</taxon>
        <taxon>Haloferacaceae</taxon>
        <taxon>Halobaculum</taxon>
    </lineage>
</organism>
<keyword evidence="1" id="KW-0285">Flavoprotein</keyword>
<reference evidence="8 9" key="1">
    <citation type="submission" date="2016-11" db="EMBL/GenBank/DDBJ databases">
        <authorList>
            <person name="Jaros S."/>
            <person name="Januszkiewicz K."/>
            <person name="Wedrychowicz H."/>
        </authorList>
    </citation>
    <scope>NUCLEOTIDE SEQUENCE [LARGE SCALE GENOMIC DNA]</scope>
    <source>
        <strain evidence="8 9">DSM 9297</strain>
    </source>
</reference>
<sequence>MSDGIHLNLFTMNSVEHVSPGSWRHPADRSAEYRDREYWTDVARTAERGGFAAVFFADVRGVYDVYGGDRSTAIEKAVQTPSNDPGYLVPAMAEVTDSLGFAVTKSTTYTHPYQLAREFSTLDHLTDGRIAFNVVTSYLESAAANLGLDERMDKKTRYDRADEFMDVCYALWEDSWEEGAVVRDRESGVFTDPAKVHDIDHEGAFFDVPGPHGCEPSPQRSPVIFQAGSSDRGRDFAAANAEAVFCSQPTERGVREYMDDLRDRAADLGRDPDDLAFFPGIVPIVAETEEAAQAKYERLLETVDVEATLALLSGFLDMDLSELDPDQKIEHIETGAIQGTMNAFTKSDPDREWTVREVAQFSGLGTTSPVVVGTPEQVADELQYWHEAVGVDGFNVKEVLRTGSLDDVVDLLVPELRARDLLVEPTPGETLRERLIGDGSRLSATHPARQQLK</sequence>
<evidence type="ECO:0000259" key="7">
    <source>
        <dbReference type="Pfam" id="PF00296"/>
    </source>
</evidence>